<dbReference type="GO" id="GO:0003700">
    <property type="term" value="F:DNA-binding transcription factor activity"/>
    <property type="evidence" value="ECO:0007669"/>
    <property type="project" value="InterPro"/>
</dbReference>
<name>A0A494TK58_SPHPE</name>
<dbReference type="SUPFAM" id="SSF46785">
    <property type="entry name" value="Winged helix' DNA-binding domain"/>
    <property type="match status" value="1"/>
</dbReference>
<dbReference type="OrthoDB" id="7594920at2"/>
<evidence type="ECO:0000259" key="1">
    <source>
        <dbReference type="Pfam" id="PF13463"/>
    </source>
</evidence>
<dbReference type="AlphaFoldDB" id="A0A494TK58"/>
<protein>
    <recommendedName>
        <fullName evidence="1">HTH marR-type domain-containing protein</fullName>
    </recommendedName>
</protein>
<dbReference type="Proteomes" id="UP000276254">
    <property type="component" value="Chromosome"/>
</dbReference>
<sequence length="165" mass="19199">MNRFQDHPVFVSEDALPQPLSSAELRDLRKLLDREKQRQSIANIGELSGRADGKVNYANLAERIYRARRDRERVFDDSIFADPAWDLLLDLFIRSERNEQVSISSACHASSVPEATALRYLKVLTEKKYVERISHPNDRRSTTLRMTPLGTNLMTEWLEHFRANR</sequence>
<dbReference type="InterPro" id="IPR036388">
    <property type="entry name" value="WH-like_DNA-bd_sf"/>
</dbReference>
<dbReference type="Gene3D" id="1.10.10.10">
    <property type="entry name" value="Winged helix-like DNA-binding domain superfamily/Winged helix DNA-binding domain"/>
    <property type="match status" value="1"/>
</dbReference>
<dbReference type="Pfam" id="PF13463">
    <property type="entry name" value="HTH_27"/>
    <property type="match status" value="1"/>
</dbReference>
<gene>
    <name evidence="2" type="ORF">D3Y57_07250</name>
</gene>
<dbReference type="EMBL" id="CP032829">
    <property type="protein sequence ID" value="AYJ85808.1"/>
    <property type="molecule type" value="Genomic_DNA"/>
</dbReference>
<evidence type="ECO:0000313" key="3">
    <source>
        <dbReference type="Proteomes" id="UP000276254"/>
    </source>
</evidence>
<accession>A0A494TK58</accession>
<proteinExistence type="predicted"/>
<keyword evidence="3" id="KW-1185">Reference proteome</keyword>
<dbReference type="KEGG" id="spha:D3Y57_07250"/>
<dbReference type="InterPro" id="IPR036390">
    <property type="entry name" value="WH_DNA-bd_sf"/>
</dbReference>
<feature type="domain" description="HTH marR-type" evidence="1">
    <location>
        <begin position="96"/>
        <end position="150"/>
    </location>
</feature>
<dbReference type="InterPro" id="IPR000835">
    <property type="entry name" value="HTH_MarR-typ"/>
</dbReference>
<reference evidence="2 3" key="1">
    <citation type="submission" date="2018-09" db="EMBL/GenBank/DDBJ databases">
        <title>Sphingomonas peninsula sp. nov., isolated from fildes peninsula, Antarctic soil.</title>
        <authorList>
            <person name="Yingchao G."/>
        </authorList>
    </citation>
    <scope>NUCLEOTIDE SEQUENCE [LARGE SCALE GENOMIC DNA]</scope>
    <source>
        <strain evidence="2 3">YZ-8</strain>
    </source>
</reference>
<evidence type="ECO:0000313" key="2">
    <source>
        <dbReference type="EMBL" id="AYJ85808.1"/>
    </source>
</evidence>
<organism evidence="2 3">
    <name type="scientific">Sphingomonas paeninsulae</name>
    <dbReference type="NCBI Taxonomy" id="2319844"/>
    <lineage>
        <taxon>Bacteria</taxon>
        <taxon>Pseudomonadati</taxon>
        <taxon>Pseudomonadota</taxon>
        <taxon>Alphaproteobacteria</taxon>
        <taxon>Sphingomonadales</taxon>
        <taxon>Sphingomonadaceae</taxon>
        <taxon>Sphingomonas</taxon>
    </lineage>
</organism>